<keyword evidence="1" id="KW-0472">Membrane</keyword>
<evidence type="ECO:0000313" key="2">
    <source>
        <dbReference type="Proteomes" id="UP000095287"/>
    </source>
</evidence>
<dbReference type="Proteomes" id="UP000095287">
    <property type="component" value="Unplaced"/>
</dbReference>
<keyword evidence="2" id="KW-1185">Reference proteome</keyword>
<proteinExistence type="predicted"/>
<accession>A0A1I7YB80</accession>
<keyword evidence="1" id="KW-0812">Transmembrane</keyword>
<name>A0A1I7YB80_9BILA</name>
<sequence length="108" mass="12295">MDKVEVKAWERTSRSLLHAQRNATMMVVFQNVVLLKGVIFVVAKITERHDRSDNRDARDSALEYGRAPPVVVLKGVIFIERLDLKTAFPLAVLTYKGEPEAQWEGKET</sequence>
<evidence type="ECO:0000313" key="3">
    <source>
        <dbReference type="WBParaSite" id="L893_g14608.t1"/>
    </source>
</evidence>
<keyword evidence="1" id="KW-1133">Transmembrane helix</keyword>
<dbReference type="WBParaSite" id="L893_g14608.t1">
    <property type="protein sequence ID" value="L893_g14608.t1"/>
    <property type="gene ID" value="L893_g14608"/>
</dbReference>
<organism evidence="2 3">
    <name type="scientific">Steinernema glaseri</name>
    <dbReference type="NCBI Taxonomy" id="37863"/>
    <lineage>
        <taxon>Eukaryota</taxon>
        <taxon>Metazoa</taxon>
        <taxon>Ecdysozoa</taxon>
        <taxon>Nematoda</taxon>
        <taxon>Chromadorea</taxon>
        <taxon>Rhabditida</taxon>
        <taxon>Tylenchina</taxon>
        <taxon>Panagrolaimomorpha</taxon>
        <taxon>Strongyloidoidea</taxon>
        <taxon>Steinernematidae</taxon>
        <taxon>Steinernema</taxon>
    </lineage>
</organism>
<reference evidence="3" key="1">
    <citation type="submission" date="2016-11" db="UniProtKB">
        <authorList>
            <consortium name="WormBaseParasite"/>
        </authorList>
    </citation>
    <scope>IDENTIFICATION</scope>
</reference>
<dbReference type="AlphaFoldDB" id="A0A1I7YB80"/>
<protein>
    <submittedName>
        <fullName evidence="3">Pyridoxamine 5'-phosphate oxidase family protein</fullName>
    </submittedName>
</protein>
<evidence type="ECO:0000256" key="1">
    <source>
        <dbReference type="SAM" id="Phobius"/>
    </source>
</evidence>
<feature type="transmembrane region" description="Helical" evidence="1">
    <location>
        <begin position="23"/>
        <end position="43"/>
    </location>
</feature>